<evidence type="ECO:0000313" key="10">
    <source>
        <dbReference type="Proteomes" id="UP000270342"/>
    </source>
</evidence>
<dbReference type="PANTHER" id="PTHR30472">
    <property type="entry name" value="FERRIC ENTEROBACTIN TRANSPORT SYSTEM PERMEASE PROTEIN"/>
    <property type="match status" value="1"/>
</dbReference>
<dbReference type="GO" id="GO:0033214">
    <property type="term" value="P:siderophore-iron import into cell"/>
    <property type="evidence" value="ECO:0007669"/>
    <property type="project" value="TreeGrafter"/>
</dbReference>
<keyword evidence="5 8" id="KW-0812">Transmembrane</keyword>
<dbReference type="Proteomes" id="UP000270342">
    <property type="component" value="Unassembled WGS sequence"/>
</dbReference>
<reference evidence="9 10" key="1">
    <citation type="submission" date="2018-10" db="EMBL/GenBank/DDBJ databases">
        <title>Robbsia sp. DHC34, isolated from soil.</title>
        <authorList>
            <person name="Gao Z.-H."/>
            <person name="Qiu L.-H."/>
        </authorList>
    </citation>
    <scope>NUCLEOTIDE SEQUENCE [LARGE SCALE GENOMIC DNA]</scope>
    <source>
        <strain evidence="9 10">DHC34</strain>
    </source>
</reference>
<dbReference type="OrthoDB" id="9811721at2"/>
<dbReference type="GO" id="GO:0005886">
    <property type="term" value="C:plasma membrane"/>
    <property type="evidence" value="ECO:0007669"/>
    <property type="project" value="UniProtKB-SubCell"/>
</dbReference>
<protein>
    <submittedName>
        <fullName evidence="9">Fe(3+)-hydroxamate ABC transporter permease FhuB</fullName>
    </submittedName>
</protein>
<keyword evidence="10" id="KW-1185">Reference proteome</keyword>
<feature type="transmembrane region" description="Helical" evidence="8">
    <location>
        <begin position="198"/>
        <end position="227"/>
    </location>
</feature>
<feature type="transmembrane region" description="Helical" evidence="8">
    <location>
        <begin position="560"/>
        <end position="581"/>
    </location>
</feature>
<feature type="transmembrane region" description="Helical" evidence="8">
    <location>
        <begin position="485"/>
        <end position="505"/>
    </location>
</feature>
<dbReference type="InterPro" id="IPR037294">
    <property type="entry name" value="ABC_BtuC-like"/>
</dbReference>
<evidence type="ECO:0000256" key="5">
    <source>
        <dbReference type="ARBA" id="ARBA00022692"/>
    </source>
</evidence>
<dbReference type="SUPFAM" id="SSF81345">
    <property type="entry name" value="ABC transporter involved in vitamin B12 uptake, BtuC"/>
    <property type="match status" value="2"/>
</dbReference>
<accession>A0A494Y7P4</accession>
<dbReference type="Gene3D" id="1.10.3470.10">
    <property type="entry name" value="ABC transporter involved in vitamin B12 uptake, BtuC"/>
    <property type="match status" value="2"/>
</dbReference>
<comment type="subcellular location">
    <subcellularLocation>
        <location evidence="1">Cell membrane</location>
        <topology evidence="1">Multi-pass membrane protein</topology>
    </subcellularLocation>
</comment>
<dbReference type="Pfam" id="PF01032">
    <property type="entry name" value="FecCD"/>
    <property type="match status" value="2"/>
</dbReference>
<sequence>MPRARASHIGVRPTRRVSIVLLAVAVLAACALSLVNLHDIAAPHLWIRGLLHPDPRELRTVIIHDSWMPRIGVAWLAGAMLGLAGTIFQQVLRNPIAEPMTLGVSSGAQLALTLATLYAPAWLAGATQTTALAGAACAAVLVFGLAWRSDLTPTTVAVAGMVVSLFCGSVTVALQLIHAPYLRAVFIWGGGSLVQQDWTVVAALGPQCVVGAVLAWLLLLPMVLLGLDDTNAQNLGFSVRRARVASLALAVLLAGMVVGAVGVIGFIGLAAPAIARWTGARRLGARLVASALCGAVLVWLTDQIVQLASGALGDLVPAGAVTALLGAPVMLLTVSRMRRENGTRLAHALFDPGGHDTPSDPSARYAPARVLGLALALLAGAVVCALMLGYTGHGIVDAARHASAHATVGHWHWATRDGDARIVLWRVPRVVGALASGAMLAIAGVLMQRVTANPLASPEMLGVSGGAALGMVVLMICAADATASVRLIASAAGAFAILAALGYTASRTRFAPEHVVLTGISISALSQAIVAVVIASGGERAVALLSWLSGSTYSITRTDAATAAFIGVALCATTPLLHRWLTILPLGDAHARGLGVNVGRARLAVLSLVALATASATLIVGPLSFVGLTAPHFARLAGARRPVEQLTLAAIAGAIVMVFADWLGREWLMPRELPAGLVATLIGAPYLMGLLARRR</sequence>
<feature type="transmembrane region" description="Helical" evidence="8">
    <location>
        <begin position="370"/>
        <end position="390"/>
    </location>
</feature>
<evidence type="ECO:0000256" key="4">
    <source>
        <dbReference type="ARBA" id="ARBA00022475"/>
    </source>
</evidence>
<feature type="transmembrane region" description="Helical" evidence="8">
    <location>
        <begin position="154"/>
        <end position="178"/>
    </location>
</feature>
<keyword evidence="6 8" id="KW-1133">Transmembrane helix</keyword>
<dbReference type="PANTHER" id="PTHR30472:SF37">
    <property type="entry name" value="FE(3+) DICITRATE TRANSPORT SYSTEM PERMEASE PROTEIN FECD-RELATED"/>
    <property type="match status" value="1"/>
</dbReference>
<keyword evidence="7 8" id="KW-0472">Membrane</keyword>
<comment type="caution">
    <text evidence="9">The sequence shown here is derived from an EMBL/GenBank/DDBJ whole genome shotgun (WGS) entry which is preliminary data.</text>
</comment>
<dbReference type="AlphaFoldDB" id="A0A494Y7P4"/>
<feature type="transmembrane region" description="Helical" evidence="8">
    <location>
        <begin position="100"/>
        <end position="123"/>
    </location>
</feature>
<evidence type="ECO:0000256" key="6">
    <source>
        <dbReference type="ARBA" id="ARBA00022989"/>
    </source>
</evidence>
<feature type="transmembrane region" description="Helical" evidence="8">
    <location>
        <begin position="525"/>
        <end position="548"/>
    </location>
</feature>
<comment type="similarity">
    <text evidence="2">Belongs to the binding-protein-dependent transport system permease family. FecCD subfamily.</text>
</comment>
<feature type="transmembrane region" description="Helical" evidence="8">
    <location>
        <begin position="67"/>
        <end position="88"/>
    </location>
</feature>
<organism evidence="9 10">
    <name type="scientific">Pararobbsia silviterrae</name>
    <dbReference type="NCBI Taxonomy" id="1792498"/>
    <lineage>
        <taxon>Bacteria</taxon>
        <taxon>Pseudomonadati</taxon>
        <taxon>Pseudomonadota</taxon>
        <taxon>Betaproteobacteria</taxon>
        <taxon>Burkholderiales</taxon>
        <taxon>Burkholderiaceae</taxon>
        <taxon>Pararobbsia</taxon>
    </lineage>
</organism>
<feature type="transmembrane region" description="Helical" evidence="8">
    <location>
        <begin position="312"/>
        <end position="334"/>
    </location>
</feature>
<gene>
    <name evidence="9" type="primary">fhuB</name>
    <name evidence="9" type="ORF">D7S86_06445</name>
</gene>
<feature type="transmembrane region" description="Helical" evidence="8">
    <location>
        <begin position="675"/>
        <end position="692"/>
    </location>
</feature>
<dbReference type="NCBIfam" id="NF007866">
    <property type="entry name" value="PRK10577.1-2"/>
    <property type="match status" value="1"/>
</dbReference>
<evidence type="ECO:0000256" key="8">
    <source>
        <dbReference type="SAM" id="Phobius"/>
    </source>
</evidence>
<evidence type="ECO:0000256" key="2">
    <source>
        <dbReference type="ARBA" id="ARBA00007935"/>
    </source>
</evidence>
<feature type="transmembrane region" description="Helical" evidence="8">
    <location>
        <begin position="430"/>
        <end position="448"/>
    </location>
</feature>
<dbReference type="EMBL" id="RBZU01000002">
    <property type="protein sequence ID" value="RKP57587.1"/>
    <property type="molecule type" value="Genomic_DNA"/>
</dbReference>
<dbReference type="CDD" id="cd06550">
    <property type="entry name" value="TM_ABC_iron-siderophores_like"/>
    <property type="match status" value="2"/>
</dbReference>
<dbReference type="PROSITE" id="PS51257">
    <property type="entry name" value="PROKAR_LIPOPROTEIN"/>
    <property type="match status" value="1"/>
</dbReference>
<evidence type="ECO:0000313" key="9">
    <source>
        <dbReference type="EMBL" id="RKP57587.1"/>
    </source>
</evidence>
<feature type="transmembrane region" description="Helical" evidence="8">
    <location>
        <begin position="601"/>
        <end position="625"/>
    </location>
</feature>
<name>A0A494Y7P4_9BURK</name>
<feature type="transmembrane region" description="Helical" evidence="8">
    <location>
        <begin position="129"/>
        <end position="147"/>
    </location>
</feature>
<dbReference type="GO" id="GO:0022857">
    <property type="term" value="F:transmembrane transporter activity"/>
    <property type="evidence" value="ECO:0007669"/>
    <property type="project" value="InterPro"/>
</dbReference>
<proteinExistence type="inferred from homology"/>
<feature type="transmembrane region" description="Helical" evidence="8">
    <location>
        <begin position="283"/>
        <end position="300"/>
    </location>
</feature>
<feature type="transmembrane region" description="Helical" evidence="8">
    <location>
        <begin position="460"/>
        <end position="478"/>
    </location>
</feature>
<evidence type="ECO:0000256" key="7">
    <source>
        <dbReference type="ARBA" id="ARBA00023136"/>
    </source>
</evidence>
<feature type="transmembrane region" description="Helical" evidence="8">
    <location>
        <begin position="646"/>
        <end position="663"/>
    </location>
</feature>
<feature type="transmembrane region" description="Helical" evidence="8">
    <location>
        <begin position="247"/>
        <end position="271"/>
    </location>
</feature>
<evidence type="ECO:0000256" key="1">
    <source>
        <dbReference type="ARBA" id="ARBA00004651"/>
    </source>
</evidence>
<keyword evidence="4" id="KW-1003">Cell membrane</keyword>
<dbReference type="InterPro" id="IPR000522">
    <property type="entry name" value="ABC_transptr_permease_BtuC"/>
</dbReference>
<evidence type="ECO:0000256" key="3">
    <source>
        <dbReference type="ARBA" id="ARBA00022448"/>
    </source>
</evidence>
<keyword evidence="3" id="KW-0813">Transport</keyword>